<keyword evidence="6" id="KW-0393">Immunoglobulin domain</keyword>
<dbReference type="InterPro" id="IPR013783">
    <property type="entry name" value="Ig-like_fold"/>
</dbReference>
<dbReference type="GeneTree" id="ENSGT01050000244843"/>
<dbReference type="PANTHER" id="PTHR24100:SF151">
    <property type="entry name" value="ICOS LIGAND"/>
    <property type="match status" value="1"/>
</dbReference>
<dbReference type="AlphaFoldDB" id="A0A3B5BF19"/>
<dbReference type="InterPro" id="IPR036179">
    <property type="entry name" value="Ig-like_dom_sf"/>
</dbReference>
<feature type="domain" description="Ig-like" evidence="7">
    <location>
        <begin position="36"/>
        <end position="146"/>
    </location>
</feature>
<dbReference type="FunFam" id="2.60.40.10:FF:000142">
    <property type="entry name" value="V-set domain-containing T-cell activation inhibitor 1"/>
    <property type="match status" value="1"/>
</dbReference>
<dbReference type="STRING" id="144197.ENSSPAP00000024597"/>
<dbReference type="PROSITE" id="PS50835">
    <property type="entry name" value="IG_LIKE"/>
    <property type="match status" value="1"/>
</dbReference>
<accession>A0A3B5BF19</accession>
<evidence type="ECO:0000256" key="5">
    <source>
        <dbReference type="ARBA" id="ARBA00023180"/>
    </source>
</evidence>
<sequence>MLPQHLHHEGTRHLVIRSCLLASGRPNTVFVSAEEPEVIGSHVPVTALVGQDVILQCQLEPPFDVHNLTVEWRFHKTIAHMYRSRGDDFDSQHERFRNRTVLFHDNMVTGDISLKLINVTEEDKGNYTCHVPNLQSQVRKAYITLNVGECSW</sequence>
<dbReference type="Ensembl" id="ENSSPAT00000025003.1">
    <property type="protein sequence ID" value="ENSSPAP00000024597.1"/>
    <property type="gene ID" value="ENSSPAG00000018592.1"/>
</dbReference>
<reference evidence="8" key="1">
    <citation type="submission" date="2023-09" db="UniProtKB">
        <authorList>
            <consortium name="Ensembl"/>
        </authorList>
    </citation>
    <scope>IDENTIFICATION</scope>
</reference>
<dbReference type="SUPFAM" id="SSF48726">
    <property type="entry name" value="Immunoglobulin"/>
    <property type="match status" value="1"/>
</dbReference>
<dbReference type="Pfam" id="PF07686">
    <property type="entry name" value="V-set"/>
    <property type="match status" value="1"/>
</dbReference>
<evidence type="ECO:0000256" key="6">
    <source>
        <dbReference type="ARBA" id="ARBA00023319"/>
    </source>
</evidence>
<organism evidence="8">
    <name type="scientific">Stegastes partitus</name>
    <name type="common">bicolor damselfish</name>
    <dbReference type="NCBI Taxonomy" id="144197"/>
    <lineage>
        <taxon>Eukaryota</taxon>
        <taxon>Metazoa</taxon>
        <taxon>Chordata</taxon>
        <taxon>Craniata</taxon>
        <taxon>Vertebrata</taxon>
        <taxon>Euteleostomi</taxon>
        <taxon>Actinopterygii</taxon>
        <taxon>Neopterygii</taxon>
        <taxon>Teleostei</taxon>
        <taxon>Neoteleostei</taxon>
        <taxon>Acanthomorphata</taxon>
        <taxon>Ovalentaria</taxon>
        <taxon>Pomacentridae</taxon>
        <taxon>Stegastes</taxon>
    </lineage>
</organism>
<keyword evidence="5" id="KW-0325">Glycoprotein</keyword>
<dbReference type="GO" id="GO:1903037">
    <property type="term" value="P:regulation of leukocyte cell-cell adhesion"/>
    <property type="evidence" value="ECO:0007669"/>
    <property type="project" value="UniProtKB-ARBA"/>
</dbReference>
<evidence type="ECO:0000256" key="3">
    <source>
        <dbReference type="ARBA" id="ARBA00023136"/>
    </source>
</evidence>
<dbReference type="PANTHER" id="PTHR24100">
    <property type="entry name" value="BUTYROPHILIN"/>
    <property type="match status" value="1"/>
</dbReference>
<dbReference type="InterPro" id="IPR013106">
    <property type="entry name" value="Ig_V-set"/>
</dbReference>
<dbReference type="GO" id="GO:0050863">
    <property type="term" value="P:regulation of T cell activation"/>
    <property type="evidence" value="ECO:0007669"/>
    <property type="project" value="UniProtKB-ARBA"/>
</dbReference>
<evidence type="ECO:0000256" key="4">
    <source>
        <dbReference type="ARBA" id="ARBA00023157"/>
    </source>
</evidence>
<dbReference type="InterPro" id="IPR050504">
    <property type="entry name" value="IgSF_BTN/MOG"/>
</dbReference>
<protein>
    <recommendedName>
        <fullName evidence="7">Ig-like domain-containing protein</fullName>
    </recommendedName>
</protein>
<dbReference type="GO" id="GO:0009897">
    <property type="term" value="C:external side of plasma membrane"/>
    <property type="evidence" value="ECO:0007669"/>
    <property type="project" value="TreeGrafter"/>
</dbReference>
<comment type="subcellular location">
    <subcellularLocation>
        <location evidence="1">Membrane</location>
    </subcellularLocation>
</comment>
<proteinExistence type="predicted"/>
<keyword evidence="2" id="KW-0732">Signal</keyword>
<dbReference type="GO" id="GO:0050852">
    <property type="term" value="P:T cell receptor signaling pathway"/>
    <property type="evidence" value="ECO:0007669"/>
    <property type="project" value="TreeGrafter"/>
</dbReference>
<keyword evidence="3" id="KW-0472">Membrane</keyword>
<dbReference type="SMART" id="SM00409">
    <property type="entry name" value="IG"/>
    <property type="match status" value="1"/>
</dbReference>
<name>A0A3B5BF19_9TELE</name>
<evidence type="ECO:0000256" key="1">
    <source>
        <dbReference type="ARBA" id="ARBA00004370"/>
    </source>
</evidence>
<evidence type="ECO:0000259" key="7">
    <source>
        <dbReference type="PROSITE" id="PS50835"/>
    </source>
</evidence>
<dbReference type="InterPro" id="IPR007110">
    <property type="entry name" value="Ig-like_dom"/>
</dbReference>
<dbReference type="InterPro" id="IPR003599">
    <property type="entry name" value="Ig_sub"/>
</dbReference>
<keyword evidence="4" id="KW-1015">Disulfide bond</keyword>
<dbReference type="GO" id="GO:0005102">
    <property type="term" value="F:signaling receptor binding"/>
    <property type="evidence" value="ECO:0007669"/>
    <property type="project" value="TreeGrafter"/>
</dbReference>
<dbReference type="Gene3D" id="2.60.40.10">
    <property type="entry name" value="Immunoglobulins"/>
    <property type="match status" value="1"/>
</dbReference>
<evidence type="ECO:0000256" key="2">
    <source>
        <dbReference type="ARBA" id="ARBA00022729"/>
    </source>
</evidence>
<evidence type="ECO:0000313" key="8">
    <source>
        <dbReference type="Ensembl" id="ENSSPAP00000024597.1"/>
    </source>
</evidence>
<dbReference type="GO" id="GO:0001817">
    <property type="term" value="P:regulation of cytokine production"/>
    <property type="evidence" value="ECO:0007669"/>
    <property type="project" value="TreeGrafter"/>
</dbReference>